<feature type="domain" description="Cation efflux protein transmembrane" evidence="10">
    <location>
        <begin position="18"/>
        <end position="210"/>
    </location>
</feature>
<evidence type="ECO:0000256" key="9">
    <source>
        <dbReference type="SAM" id="Phobius"/>
    </source>
</evidence>
<organism evidence="12 13">
    <name type="scientific">Hyphomicrobium album</name>
    <dbReference type="NCBI Taxonomy" id="2665159"/>
    <lineage>
        <taxon>Bacteria</taxon>
        <taxon>Pseudomonadati</taxon>
        <taxon>Pseudomonadota</taxon>
        <taxon>Alphaproteobacteria</taxon>
        <taxon>Hyphomicrobiales</taxon>
        <taxon>Hyphomicrobiaceae</taxon>
        <taxon>Hyphomicrobium</taxon>
    </lineage>
</organism>
<dbReference type="PANTHER" id="PTHR43840:SF15">
    <property type="entry name" value="MITOCHONDRIAL METAL TRANSPORTER 1-RELATED"/>
    <property type="match status" value="1"/>
</dbReference>
<dbReference type="InterPro" id="IPR050291">
    <property type="entry name" value="CDF_Transporter"/>
</dbReference>
<evidence type="ECO:0000256" key="6">
    <source>
        <dbReference type="ARBA" id="ARBA00022989"/>
    </source>
</evidence>
<dbReference type="GO" id="GO:0006882">
    <property type="term" value="P:intracellular zinc ion homeostasis"/>
    <property type="evidence" value="ECO:0007669"/>
    <property type="project" value="TreeGrafter"/>
</dbReference>
<dbReference type="InterPro" id="IPR058533">
    <property type="entry name" value="Cation_efflux_TM"/>
</dbReference>
<dbReference type="GO" id="GO:0015086">
    <property type="term" value="F:cadmium ion transmembrane transporter activity"/>
    <property type="evidence" value="ECO:0007669"/>
    <property type="project" value="TreeGrafter"/>
</dbReference>
<dbReference type="InterPro" id="IPR036837">
    <property type="entry name" value="Cation_efflux_CTD_sf"/>
</dbReference>
<dbReference type="FunFam" id="3.30.70.1350:FF:000002">
    <property type="entry name" value="Ferrous-iron efflux pump FieF"/>
    <property type="match status" value="1"/>
</dbReference>
<dbReference type="Pfam" id="PF16916">
    <property type="entry name" value="ZT_dimer"/>
    <property type="match status" value="1"/>
</dbReference>
<dbReference type="AlphaFoldDB" id="A0A6I3KM85"/>
<dbReference type="InterPro" id="IPR002524">
    <property type="entry name" value="Cation_efflux"/>
</dbReference>
<evidence type="ECO:0000256" key="7">
    <source>
        <dbReference type="ARBA" id="ARBA00023136"/>
    </source>
</evidence>
<feature type="domain" description="Cation efflux protein cytoplasmic" evidence="11">
    <location>
        <begin position="215"/>
        <end position="291"/>
    </location>
</feature>
<protein>
    <recommendedName>
        <fullName evidence="8">Protein p34</fullName>
    </recommendedName>
</protein>
<evidence type="ECO:0000256" key="4">
    <source>
        <dbReference type="ARBA" id="ARBA00022475"/>
    </source>
</evidence>
<evidence type="ECO:0000313" key="13">
    <source>
        <dbReference type="Proteomes" id="UP000440694"/>
    </source>
</evidence>
<dbReference type="GO" id="GO:0015341">
    <property type="term" value="F:zinc efflux antiporter activity"/>
    <property type="evidence" value="ECO:0007669"/>
    <property type="project" value="TreeGrafter"/>
</dbReference>
<feature type="transmembrane region" description="Helical" evidence="9">
    <location>
        <begin position="117"/>
        <end position="137"/>
    </location>
</feature>
<evidence type="ECO:0000256" key="8">
    <source>
        <dbReference type="ARBA" id="ARBA00068882"/>
    </source>
</evidence>
<evidence type="ECO:0000259" key="11">
    <source>
        <dbReference type="Pfam" id="PF16916"/>
    </source>
</evidence>
<proteinExistence type="inferred from homology"/>
<feature type="transmembrane region" description="Helical" evidence="9">
    <location>
        <begin position="12"/>
        <end position="34"/>
    </location>
</feature>
<reference evidence="12 13" key="1">
    <citation type="submission" date="2019-11" db="EMBL/GenBank/DDBJ databases">
        <title>Identification of a novel strain.</title>
        <authorList>
            <person name="Xu Q."/>
            <person name="Wang G."/>
        </authorList>
    </citation>
    <scope>NUCLEOTIDE SEQUENCE [LARGE SCALE GENOMIC DNA]</scope>
    <source>
        <strain evidence="13">xq</strain>
    </source>
</reference>
<dbReference type="Proteomes" id="UP000440694">
    <property type="component" value="Unassembled WGS sequence"/>
</dbReference>
<dbReference type="GO" id="GO:0015093">
    <property type="term" value="F:ferrous iron transmembrane transporter activity"/>
    <property type="evidence" value="ECO:0007669"/>
    <property type="project" value="TreeGrafter"/>
</dbReference>
<feature type="transmembrane region" description="Helical" evidence="9">
    <location>
        <begin position="40"/>
        <end position="63"/>
    </location>
</feature>
<dbReference type="Gene3D" id="1.20.1510.10">
    <property type="entry name" value="Cation efflux protein transmembrane domain"/>
    <property type="match status" value="1"/>
</dbReference>
<accession>A0A6I3KM85</accession>
<comment type="subcellular location">
    <subcellularLocation>
        <location evidence="1">Cell membrane</location>
        <topology evidence="1">Multi-pass membrane protein</topology>
    </subcellularLocation>
</comment>
<comment type="caution">
    <text evidence="12">The sequence shown here is derived from an EMBL/GenBank/DDBJ whole genome shotgun (WGS) entry which is preliminary data.</text>
</comment>
<dbReference type="Gene3D" id="3.30.70.1350">
    <property type="entry name" value="Cation efflux protein, cytoplasmic domain"/>
    <property type="match status" value="1"/>
</dbReference>
<evidence type="ECO:0000259" key="10">
    <source>
        <dbReference type="Pfam" id="PF01545"/>
    </source>
</evidence>
<evidence type="ECO:0000313" key="12">
    <source>
        <dbReference type="EMBL" id="MTD95543.1"/>
    </source>
</evidence>
<feature type="transmembrane region" description="Helical" evidence="9">
    <location>
        <begin position="157"/>
        <end position="179"/>
    </location>
</feature>
<evidence type="ECO:0000256" key="1">
    <source>
        <dbReference type="ARBA" id="ARBA00004651"/>
    </source>
</evidence>
<dbReference type="GO" id="GO:0005886">
    <property type="term" value="C:plasma membrane"/>
    <property type="evidence" value="ECO:0007669"/>
    <property type="project" value="UniProtKB-SubCell"/>
</dbReference>
<dbReference type="NCBIfam" id="TIGR01297">
    <property type="entry name" value="CDF"/>
    <property type="match status" value="1"/>
</dbReference>
<comment type="similarity">
    <text evidence="2">Belongs to the cation diffusion facilitator (CDF) transporter (TC 2.A.4) family.</text>
</comment>
<dbReference type="Pfam" id="PF01545">
    <property type="entry name" value="Cation_efflux"/>
    <property type="match status" value="1"/>
</dbReference>
<feature type="transmembrane region" description="Helical" evidence="9">
    <location>
        <begin position="83"/>
        <end position="105"/>
    </location>
</feature>
<dbReference type="RefSeq" id="WP_154740078.1">
    <property type="nucleotide sequence ID" value="NZ_WMBQ01000002.1"/>
</dbReference>
<dbReference type="PANTHER" id="PTHR43840">
    <property type="entry name" value="MITOCHONDRIAL METAL TRANSPORTER 1-RELATED"/>
    <property type="match status" value="1"/>
</dbReference>
<evidence type="ECO:0000256" key="2">
    <source>
        <dbReference type="ARBA" id="ARBA00008114"/>
    </source>
</evidence>
<keyword evidence="13" id="KW-1185">Reference proteome</keyword>
<keyword evidence="6 9" id="KW-1133">Transmembrane helix</keyword>
<gene>
    <name evidence="12" type="ORF">GIW81_14480</name>
</gene>
<evidence type="ECO:0000256" key="3">
    <source>
        <dbReference type="ARBA" id="ARBA00022448"/>
    </source>
</evidence>
<keyword evidence="5 9" id="KW-0812">Transmembrane</keyword>
<evidence type="ECO:0000256" key="5">
    <source>
        <dbReference type="ARBA" id="ARBA00022692"/>
    </source>
</evidence>
<name>A0A6I3KM85_9HYPH</name>
<keyword evidence="7 9" id="KW-0472">Membrane</keyword>
<dbReference type="SUPFAM" id="SSF161111">
    <property type="entry name" value="Cation efflux protein transmembrane domain-like"/>
    <property type="match status" value="1"/>
</dbReference>
<dbReference type="InterPro" id="IPR027470">
    <property type="entry name" value="Cation_efflux_CTD"/>
</dbReference>
<keyword evidence="4" id="KW-1003">Cell membrane</keyword>
<dbReference type="EMBL" id="WMBQ01000002">
    <property type="protein sequence ID" value="MTD95543.1"/>
    <property type="molecule type" value="Genomic_DNA"/>
</dbReference>
<sequence>MKSLLEPLNRRNQVVAAISIGVALAVLGIKYVAYLMTGSVALFSDALESIVNVLTAVAALIAVRISSQPPDRGHPFGHHKAEYFAAVLEGALIIVAAMMIFHEAYQAIVQPRALTDPAAGMLVSGLATAINAGWAWVLISRGRAWSSPALEGDGHHLFADVFTSVGVLAGLTLATLTGWTILDPLLAGAVAFNILRIGYNLAVESMSKLMDQAASPEIEARIAEAIRANGEGALQAHDIRTRTAGPQTFIEFHLVVPGEMTVEAAHDICDRLEDAIEKELANTDVVIHVEPDHKAKRKGAVEL</sequence>
<keyword evidence="3" id="KW-0813">Transport</keyword>
<dbReference type="InterPro" id="IPR027469">
    <property type="entry name" value="Cation_efflux_TMD_sf"/>
</dbReference>
<dbReference type="SUPFAM" id="SSF160240">
    <property type="entry name" value="Cation efflux protein cytoplasmic domain-like"/>
    <property type="match status" value="1"/>
</dbReference>